<reference evidence="1" key="1">
    <citation type="journal article" date="2010" name="ISME J.">
        <title>Metagenome of the Mediterranean deep chlorophyll maximum studied by direct and fosmid library 454 pyrosequencing.</title>
        <authorList>
            <person name="Ghai R."/>
            <person name="Martin-Cuadrado A.B."/>
            <person name="Molto A.G."/>
            <person name="Heredia I.G."/>
            <person name="Cabrera R."/>
            <person name="Martin J."/>
            <person name="Verdu M."/>
            <person name="Deschamps P."/>
            <person name="Moreira D."/>
            <person name="Lopez-Garcia P."/>
            <person name="Mira A."/>
            <person name="Rodriguez-Valera F."/>
        </authorList>
    </citation>
    <scope>NUCLEOTIDE SEQUENCE</scope>
</reference>
<evidence type="ECO:0000313" key="1">
    <source>
        <dbReference type="EMBL" id="ADD96280.1"/>
    </source>
</evidence>
<dbReference type="EMBL" id="GU943129">
    <property type="protein sequence ID" value="ADD96280.1"/>
    <property type="molecule type" value="Genomic_DNA"/>
</dbReference>
<sequence length="62" mass="7075">MKDFAKTHPEGSLGKRLLKNVQDIMIKKNIPKMNIDVSFSELINMTTKYNLGIALIVNKEKN</sequence>
<dbReference type="InterPro" id="IPR050986">
    <property type="entry name" value="GutQ/KpsF_isomerases"/>
</dbReference>
<protein>
    <submittedName>
        <fullName evidence="1">Uncharacterized protein</fullName>
    </submittedName>
</protein>
<organism evidence="1">
    <name type="scientific">uncultured organism MedDCM-OCT-S08-C1481</name>
    <dbReference type="NCBI Taxonomy" id="743630"/>
    <lineage>
        <taxon>unclassified sequences</taxon>
        <taxon>environmental samples</taxon>
    </lineage>
</organism>
<proteinExistence type="predicted"/>
<dbReference type="InterPro" id="IPR046342">
    <property type="entry name" value="CBS_dom_sf"/>
</dbReference>
<dbReference type="PANTHER" id="PTHR42745:SF1">
    <property type="entry name" value="ARABINOSE 5-PHOSPHATE ISOMERASE KDSD"/>
    <property type="match status" value="1"/>
</dbReference>
<dbReference type="Gene3D" id="3.10.580.10">
    <property type="entry name" value="CBS-domain"/>
    <property type="match status" value="1"/>
</dbReference>
<dbReference type="PANTHER" id="PTHR42745">
    <property type="match status" value="1"/>
</dbReference>
<accession>D6PKM9</accession>
<dbReference type="AlphaFoldDB" id="D6PKM9"/>
<name>D6PKM9_9ZZZZ</name>